<feature type="domain" description="Tyrosine specific protein phosphatases" evidence="3">
    <location>
        <begin position="173"/>
        <end position="240"/>
    </location>
</feature>
<dbReference type="SUPFAM" id="SSF52799">
    <property type="entry name" value="(Phosphotyrosine protein) phosphatases II"/>
    <property type="match status" value="1"/>
</dbReference>
<dbReference type="InterPro" id="IPR016130">
    <property type="entry name" value="Tyr_Pase_AS"/>
</dbReference>
<evidence type="ECO:0000259" key="2">
    <source>
        <dbReference type="PROSITE" id="PS50055"/>
    </source>
</evidence>
<dbReference type="InterPro" id="IPR003595">
    <property type="entry name" value="Tyr_Pase_cat"/>
</dbReference>
<dbReference type="Proteomes" id="UP001217963">
    <property type="component" value="Chromosome IV"/>
</dbReference>
<dbReference type="PROSITE" id="PS50056">
    <property type="entry name" value="TYR_PHOSPHATASE_2"/>
    <property type="match status" value="1"/>
</dbReference>
<gene>
    <name evidence="4" type="ORF">PFJ87_04g00440</name>
</gene>
<name>A0ABY8CHL7_ENCHE</name>
<evidence type="ECO:0000259" key="3">
    <source>
        <dbReference type="PROSITE" id="PS50056"/>
    </source>
</evidence>
<feature type="domain" description="Tyrosine-protein phosphatase" evidence="2">
    <location>
        <begin position="49"/>
        <end position="249"/>
    </location>
</feature>
<accession>A0ABY8CHL7</accession>
<dbReference type="SMART" id="SM00404">
    <property type="entry name" value="PTPc_motif"/>
    <property type="match status" value="1"/>
</dbReference>
<organism evidence="4 5">
    <name type="scientific">Encephalitozoon hellem</name>
    <name type="common">Microsporidian parasite</name>
    <dbReference type="NCBI Taxonomy" id="27973"/>
    <lineage>
        <taxon>Eukaryota</taxon>
        <taxon>Fungi</taxon>
        <taxon>Fungi incertae sedis</taxon>
        <taxon>Microsporidia</taxon>
        <taxon>Unikaryonidae</taxon>
        <taxon>Encephalitozoon</taxon>
    </lineage>
</organism>
<dbReference type="InterPro" id="IPR050348">
    <property type="entry name" value="Protein-Tyr_Phosphatase"/>
</dbReference>
<dbReference type="InterPro" id="IPR029021">
    <property type="entry name" value="Prot-tyrosine_phosphatase-like"/>
</dbReference>
<dbReference type="Pfam" id="PF00102">
    <property type="entry name" value="Y_phosphatase"/>
    <property type="match status" value="1"/>
</dbReference>
<dbReference type="PANTHER" id="PTHR19134:SF449">
    <property type="entry name" value="TYROSINE-PROTEIN PHOSPHATASE 1"/>
    <property type="match status" value="1"/>
</dbReference>
<dbReference type="CDD" id="cd00047">
    <property type="entry name" value="PTPc"/>
    <property type="match status" value="1"/>
</dbReference>
<dbReference type="PANTHER" id="PTHR19134">
    <property type="entry name" value="RECEPTOR-TYPE TYROSINE-PROTEIN PHOSPHATASE"/>
    <property type="match status" value="1"/>
</dbReference>
<dbReference type="PRINTS" id="PR00700">
    <property type="entry name" value="PRTYPHPHTASE"/>
</dbReference>
<evidence type="ECO:0000256" key="1">
    <source>
        <dbReference type="ARBA" id="ARBA00009649"/>
    </source>
</evidence>
<keyword evidence="5" id="KW-1185">Reference proteome</keyword>
<dbReference type="InterPro" id="IPR000387">
    <property type="entry name" value="Tyr_Pase_dom"/>
</dbReference>
<sequence>MFTLMTVNKELRDILNGYHDNIKSKIGENKLDEAIYLVDSLSATFKFPPSSYDRSPCTPYSNEVSEKYEIKEYVNASFIPTSETLFIAAQNPKDEKRDAFIDLLVKSKANLVISLINDPKYFEEEWLQSRKVIKHMGKDLFIDEVYNVRGRSVRRLRYINWVDFSVITQEEMETFHSYFDSIRTDPVVVHCIAGVGRTGTFIMYDILKKMKGITLDTFVDVFLNLRSKRAHLVTNKAQLEFLKDIFLKD</sequence>
<dbReference type="PROSITE" id="PS00383">
    <property type="entry name" value="TYR_PHOSPHATASE_1"/>
    <property type="match status" value="1"/>
</dbReference>
<dbReference type="PROSITE" id="PS50055">
    <property type="entry name" value="TYR_PHOSPHATASE_PTP"/>
    <property type="match status" value="1"/>
</dbReference>
<dbReference type="SMART" id="SM00194">
    <property type="entry name" value="PTPc"/>
    <property type="match status" value="1"/>
</dbReference>
<proteinExistence type="inferred from homology"/>
<comment type="similarity">
    <text evidence="1">Belongs to the protein-tyrosine phosphatase family. Non-receptor class subfamily.</text>
</comment>
<protein>
    <submittedName>
        <fullName evidence="4">Protein tyrosine phosphatase</fullName>
    </submittedName>
</protein>
<dbReference type="Gene3D" id="3.90.190.10">
    <property type="entry name" value="Protein tyrosine phosphatase superfamily"/>
    <property type="match status" value="1"/>
</dbReference>
<evidence type="ECO:0000313" key="4">
    <source>
        <dbReference type="EMBL" id="WEL38373.1"/>
    </source>
</evidence>
<dbReference type="EMBL" id="CP119065">
    <property type="protein sequence ID" value="WEL38373.1"/>
    <property type="molecule type" value="Genomic_DNA"/>
</dbReference>
<dbReference type="InterPro" id="IPR000242">
    <property type="entry name" value="PTP_cat"/>
</dbReference>
<reference evidence="4 5" key="1">
    <citation type="submission" date="2023-02" db="EMBL/GenBank/DDBJ databases">
        <title>Encephalitozoon hellem ATCC 50451 complete genome.</title>
        <authorList>
            <person name="Mascarenhas dos Santos A.C."/>
            <person name="Julian A.T."/>
            <person name="Pombert J.-F."/>
        </authorList>
    </citation>
    <scope>NUCLEOTIDE SEQUENCE [LARGE SCALE GENOMIC DNA]</scope>
    <source>
        <strain evidence="4 5">ATCC 50451</strain>
    </source>
</reference>
<evidence type="ECO:0000313" key="5">
    <source>
        <dbReference type="Proteomes" id="UP001217963"/>
    </source>
</evidence>